<dbReference type="Pfam" id="PF08783">
    <property type="entry name" value="DWNN"/>
    <property type="match status" value="1"/>
</dbReference>
<dbReference type="EMBL" id="MVGT01000385">
    <property type="protein sequence ID" value="OVA18862.1"/>
    <property type="molecule type" value="Genomic_DNA"/>
</dbReference>
<sequence>MAVYYKFKSAKDYHSVHVDGLFISVFNLKEQIFESKHFGMGKDFDLIVSDAQTNEEYLDDAMIPRNTSVIVRRVPGWPRKPIVVEPKEAKVKEHKVEDAQPATSNFAGVDSSVSIYPGEMEWDEFVNDLYDLPKVLPVQLRVPVQDSPLLNKADEDSKIKAPLLNKAVEDSKTENDLLNKDDEDSKIKALVDTPALDWQQQSQEGFGTGRGFGRGGMGGRLIGGRGFGTYGGFERKTPPEGYVCHRCQIPGHFIQHCPTNGDPNYDVKRLKRPTGIPKSMLTATQDGSYALPSGAVAVFKPNEAVFEKEIEGLPSARPVINIPPELRCPLCKEVMKDAVLTSKCCFQSFCDKCIRGNIISKSMCICGATSTLADDLIPNKTLRDTINSILESNNSSSGNTRSMLKSQDTESARSSAPKVPSTTLSATSEKEKMSSPSKGNTTPDAKEMVNEEKPVAAPQHSFEKSRSSQSADISEATLESMILKEQSSAPQIKEEVPQNLPACEPGKKKKKKKTCLPVNAGDLLWGTSQVIEAENYMMPFAPSAYNPYWSGMQLGMDGYMAPYNGYMGYAPGPFDIPIGGMLPQGPFGGSQGYLLPGVPPNRDLSELCMGLNPVPPVTRREESEARKTDPRRKREIERRDQSREHFKDQEFGREVSSSADVSSMKSKPVQKRPINSQYSADENHVDHHQQHINSNNNNNNNNGGAMTKSSRAHKRSRVVPDDDDYESNNDDDERNFKRRRSWYDSKRSSRDNEDHKDLPGRSEYDRREYGRRMTTERIVLGY</sequence>
<evidence type="ECO:0000256" key="2">
    <source>
        <dbReference type="ARBA" id="ARBA00022723"/>
    </source>
</evidence>
<feature type="domain" description="DWNN" evidence="7">
    <location>
        <begin position="3"/>
        <end position="75"/>
    </location>
</feature>
<evidence type="ECO:0000256" key="4">
    <source>
        <dbReference type="ARBA" id="ARBA00022833"/>
    </source>
</evidence>
<dbReference type="GO" id="GO:0003676">
    <property type="term" value="F:nucleic acid binding"/>
    <property type="evidence" value="ECO:0007669"/>
    <property type="project" value="InterPro"/>
</dbReference>
<evidence type="ECO:0000256" key="3">
    <source>
        <dbReference type="ARBA" id="ARBA00022771"/>
    </source>
</evidence>
<evidence type="ECO:0000256" key="6">
    <source>
        <dbReference type="SAM" id="MobiDB-lite"/>
    </source>
</evidence>
<dbReference type="InterPro" id="IPR033489">
    <property type="entry name" value="RBBP6"/>
</dbReference>
<dbReference type="GO" id="GO:0061630">
    <property type="term" value="F:ubiquitin protein ligase activity"/>
    <property type="evidence" value="ECO:0007669"/>
    <property type="project" value="InterPro"/>
</dbReference>
<dbReference type="Proteomes" id="UP000195402">
    <property type="component" value="Unassembled WGS sequence"/>
</dbReference>
<dbReference type="SUPFAM" id="SSF57756">
    <property type="entry name" value="Retrovirus zinc finger-like domains"/>
    <property type="match status" value="1"/>
</dbReference>
<dbReference type="PROSITE" id="PS51282">
    <property type="entry name" value="DWNN"/>
    <property type="match status" value="1"/>
</dbReference>
<keyword evidence="5" id="KW-0539">Nucleus</keyword>
<feature type="compositionally biased region" description="Low complexity" evidence="6">
    <location>
        <begin position="655"/>
        <end position="667"/>
    </location>
</feature>
<organism evidence="8 9">
    <name type="scientific">Macleaya cordata</name>
    <name type="common">Five-seeded plume-poppy</name>
    <name type="synonym">Bocconia cordata</name>
    <dbReference type="NCBI Taxonomy" id="56857"/>
    <lineage>
        <taxon>Eukaryota</taxon>
        <taxon>Viridiplantae</taxon>
        <taxon>Streptophyta</taxon>
        <taxon>Embryophyta</taxon>
        <taxon>Tracheophyta</taxon>
        <taxon>Spermatophyta</taxon>
        <taxon>Magnoliopsida</taxon>
        <taxon>Ranunculales</taxon>
        <taxon>Papaveraceae</taxon>
        <taxon>Papaveroideae</taxon>
        <taxon>Macleaya</taxon>
    </lineage>
</organism>
<evidence type="ECO:0000256" key="5">
    <source>
        <dbReference type="ARBA" id="ARBA00023242"/>
    </source>
</evidence>
<dbReference type="InterPro" id="IPR013083">
    <property type="entry name" value="Znf_RING/FYVE/PHD"/>
</dbReference>
<dbReference type="GO" id="GO:0006397">
    <property type="term" value="P:mRNA processing"/>
    <property type="evidence" value="ECO:0007669"/>
    <property type="project" value="InterPro"/>
</dbReference>
<evidence type="ECO:0000256" key="1">
    <source>
        <dbReference type="ARBA" id="ARBA00004123"/>
    </source>
</evidence>
<feature type="compositionally biased region" description="Basic and acidic residues" evidence="6">
    <location>
        <begin position="444"/>
        <end position="454"/>
    </location>
</feature>
<dbReference type="OrthoDB" id="106784at2759"/>
<accession>A0A200R803</accession>
<dbReference type="InterPro" id="IPR025829">
    <property type="entry name" value="Zn_knuckle_CX2CX3GHX4C"/>
</dbReference>
<dbReference type="GO" id="GO:0006511">
    <property type="term" value="P:ubiquitin-dependent protein catabolic process"/>
    <property type="evidence" value="ECO:0007669"/>
    <property type="project" value="TreeGrafter"/>
</dbReference>
<dbReference type="OMA" id="RSKGERW"/>
<dbReference type="FunCoup" id="A0A200R803">
    <property type="interactions" value="1420"/>
</dbReference>
<evidence type="ECO:0000313" key="9">
    <source>
        <dbReference type="Proteomes" id="UP000195402"/>
    </source>
</evidence>
<dbReference type="Gene3D" id="3.10.20.90">
    <property type="entry name" value="Phosphatidylinositol 3-kinase Catalytic Subunit, Chain A, domain 1"/>
    <property type="match status" value="1"/>
</dbReference>
<evidence type="ECO:0000259" key="7">
    <source>
        <dbReference type="PROSITE" id="PS51282"/>
    </source>
</evidence>
<dbReference type="InterPro" id="IPR036875">
    <property type="entry name" value="Znf_CCHC_sf"/>
</dbReference>
<gene>
    <name evidence="8" type="ORF">BVC80_8807g20</name>
</gene>
<dbReference type="Gene3D" id="3.30.40.10">
    <property type="entry name" value="Zinc/RING finger domain, C3HC4 (zinc finger)"/>
    <property type="match status" value="1"/>
</dbReference>
<feature type="compositionally biased region" description="Acidic residues" evidence="6">
    <location>
        <begin position="721"/>
        <end position="733"/>
    </location>
</feature>
<dbReference type="PANTHER" id="PTHR15439">
    <property type="entry name" value="RETINOBLASTOMA-BINDING PROTEIN 6"/>
    <property type="match status" value="1"/>
</dbReference>
<dbReference type="SMART" id="SM01180">
    <property type="entry name" value="DWNN"/>
    <property type="match status" value="1"/>
</dbReference>
<feature type="compositionally biased region" description="Polar residues" evidence="6">
    <location>
        <begin position="434"/>
        <end position="443"/>
    </location>
</feature>
<dbReference type="SUPFAM" id="SSF57850">
    <property type="entry name" value="RING/U-box"/>
    <property type="match status" value="1"/>
</dbReference>
<dbReference type="GO" id="GO:0016567">
    <property type="term" value="P:protein ubiquitination"/>
    <property type="evidence" value="ECO:0007669"/>
    <property type="project" value="InterPro"/>
</dbReference>
<feature type="compositionally biased region" description="Basic and acidic residues" evidence="6">
    <location>
        <begin position="741"/>
        <end position="775"/>
    </location>
</feature>
<dbReference type="InterPro" id="IPR014891">
    <property type="entry name" value="DWNN_domain"/>
</dbReference>
<dbReference type="Pfam" id="PF13696">
    <property type="entry name" value="zf-CCHC_2"/>
    <property type="match status" value="1"/>
</dbReference>
<dbReference type="CDD" id="cd16620">
    <property type="entry name" value="vRING-HC-C4C4_RBBP6"/>
    <property type="match status" value="1"/>
</dbReference>
<dbReference type="GO" id="GO:0008270">
    <property type="term" value="F:zinc ion binding"/>
    <property type="evidence" value="ECO:0007669"/>
    <property type="project" value="UniProtKB-KW"/>
</dbReference>
<dbReference type="AlphaFoldDB" id="A0A200R803"/>
<protein>
    <submittedName>
        <fullName evidence="8">DWNN domain</fullName>
    </submittedName>
</protein>
<proteinExistence type="predicted"/>
<dbReference type="PANTHER" id="PTHR15439:SF0">
    <property type="entry name" value="CELL DIVISION CYCLE AND APOPTOSIS REGULATOR PROTEIN 1-RELATED"/>
    <property type="match status" value="1"/>
</dbReference>
<dbReference type="Gene3D" id="4.10.60.10">
    <property type="entry name" value="Zinc finger, CCHC-type"/>
    <property type="match status" value="1"/>
</dbReference>
<comment type="caution">
    <text evidence="8">The sequence shown here is derived from an EMBL/GenBank/DDBJ whole genome shotgun (WGS) entry which is preliminary data.</text>
</comment>
<keyword evidence="3" id="KW-0863">Zinc-finger</keyword>
<reference evidence="8 9" key="1">
    <citation type="journal article" date="2017" name="Mol. Plant">
        <title>The Genome of Medicinal Plant Macleaya cordata Provides New Insights into Benzylisoquinoline Alkaloids Metabolism.</title>
        <authorList>
            <person name="Liu X."/>
            <person name="Liu Y."/>
            <person name="Huang P."/>
            <person name="Ma Y."/>
            <person name="Qing Z."/>
            <person name="Tang Q."/>
            <person name="Cao H."/>
            <person name="Cheng P."/>
            <person name="Zheng Y."/>
            <person name="Yuan Z."/>
            <person name="Zhou Y."/>
            <person name="Liu J."/>
            <person name="Tang Z."/>
            <person name="Zhuo Y."/>
            <person name="Zhang Y."/>
            <person name="Yu L."/>
            <person name="Huang J."/>
            <person name="Yang P."/>
            <person name="Peng Q."/>
            <person name="Zhang J."/>
            <person name="Jiang W."/>
            <person name="Zhang Z."/>
            <person name="Lin K."/>
            <person name="Ro D.K."/>
            <person name="Chen X."/>
            <person name="Xiong X."/>
            <person name="Shang Y."/>
            <person name="Huang S."/>
            <person name="Zeng J."/>
        </authorList>
    </citation>
    <scope>NUCLEOTIDE SEQUENCE [LARGE SCALE GENOMIC DNA]</scope>
    <source>
        <strain evidence="9">cv. BLH2017</strain>
        <tissue evidence="8">Root</tissue>
    </source>
</reference>
<feature type="region of interest" description="Disordered" evidence="6">
    <location>
        <begin position="390"/>
        <end position="471"/>
    </location>
</feature>
<feature type="compositionally biased region" description="Basic and acidic residues" evidence="6">
    <location>
        <begin position="618"/>
        <end position="653"/>
    </location>
</feature>
<evidence type="ECO:0000313" key="8">
    <source>
        <dbReference type="EMBL" id="OVA18862.1"/>
    </source>
</evidence>
<feature type="region of interest" description="Disordered" evidence="6">
    <location>
        <begin position="685"/>
        <end position="782"/>
    </location>
</feature>
<keyword evidence="9" id="KW-1185">Reference proteome</keyword>
<feature type="region of interest" description="Disordered" evidence="6">
    <location>
        <begin position="609"/>
        <end position="673"/>
    </location>
</feature>
<keyword evidence="4" id="KW-0862">Zinc</keyword>
<dbReference type="GO" id="GO:0005634">
    <property type="term" value="C:nucleus"/>
    <property type="evidence" value="ECO:0007669"/>
    <property type="project" value="UniProtKB-SubCell"/>
</dbReference>
<feature type="compositionally biased region" description="Low complexity" evidence="6">
    <location>
        <begin position="693"/>
        <end position="702"/>
    </location>
</feature>
<dbReference type="InParanoid" id="A0A200R803"/>
<dbReference type="STRING" id="56857.A0A200R803"/>
<comment type="subcellular location">
    <subcellularLocation>
        <location evidence="1">Nucleus</location>
    </subcellularLocation>
</comment>
<feature type="compositionally biased region" description="Low complexity" evidence="6">
    <location>
        <begin position="390"/>
        <end position="399"/>
    </location>
</feature>
<keyword evidence="2" id="KW-0479">Metal-binding</keyword>
<name>A0A200R803_MACCD</name>